<dbReference type="EMBL" id="LAZR01019496">
    <property type="protein sequence ID" value="KKL92329.1"/>
    <property type="molecule type" value="Genomic_DNA"/>
</dbReference>
<feature type="domain" description="Glycoside hydrolase family 3 N-terminal" evidence="6">
    <location>
        <begin position="84"/>
        <end position="408"/>
    </location>
</feature>
<comment type="caution">
    <text evidence="7">The sequence shown here is derived from an EMBL/GenBank/DDBJ whole genome shotgun (WGS) entry which is preliminary data.</text>
</comment>
<evidence type="ECO:0000313" key="7">
    <source>
        <dbReference type="EMBL" id="KKL92329.1"/>
    </source>
</evidence>
<dbReference type="InterPro" id="IPR019800">
    <property type="entry name" value="Glyco_hydro_3_AS"/>
</dbReference>
<dbReference type="GO" id="GO:0009254">
    <property type="term" value="P:peptidoglycan turnover"/>
    <property type="evidence" value="ECO:0007669"/>
    <property type="project" value="TreeGrafter"/>
</dbReference>
<dbReference type="PANTHER" id="PTHR30480:SF13">
    <property type="entry name" value="BETA-HEXOSAMINIDASE"/>
    <property type="match status" value="1"/>
</dbReference>
<dbReference type="EC" id="3.2.1.52" evidence="3"/>
<dbReference type="GO" id="GO:0004563">
    <property type="term" value="F:beta-N-acetylhexosaminidase activity"/>
    <property type="evidence" value="ECO:0007669"/>
    <property type="project" value="UniProtKB-EC"/>
</dbReference>
<name>A0A0F9G0Y5_9ZZZZ</name>
<evidence type="ECO:0000256" key="5">
    <source>
        <dbReference type="ARBA" id="ARBA00023295"/>
    </source>
</evidence>
<dbReference type="AlphaFoldDB" id="A0A0F9G0Y5"/>
<keyword evidence="5" id="KW-0326">Glycosidase</keyword>
<dbReference type="InterPro" id="IPR017853">
    <property type="entry name" value="GH"/>
</dbReference>
<dbReference type="SUPFAM" id="SSF51445">
    <property type="entry name" value="(Trans)glycosidases"/>
    <property type="match status" value="1"/>
</dbReference>
<proteinExistence type="inferred from homology"/>
<protein>
    <recommendedName>
        <fullName evidence="3">beta-N-acetylhexosaminidase</fullName>
        <ecNumber evidence="3">3.2.1.52</ecNumber>
    </recommendedName>
</protein>
<dbReference type="Gene3D" id="3.20.20.300">
    <property type="entry name" value="Glycoside hydrolase, family 3, N-terminal domain"/>
    <property type="match status" value="1"/>
</dbReference>
<dbReference type="InterPro" id="IPR001764">
    <property type="entry name" value="Glyco_hydro_3_N"/>
</dbReference>
<evidence type="ECO:0000256" key="4">
    <source>
        <dbReference type="ARBA" id="ARBA00022801"/>
    </source>
</evidence>
<evidence type="ECO:0000256" key="1">
    <source>
        <dbReference type="ARBA" id="ARBA00001231"/>
    </source>
</evidence>
<dbReference type="InterPro" id="IPR050226">
    <property type="entry name" value="NagZ_Beta-hexosaminidase"/>
</dbReference>
<evidence type="ECO:0000259" key="6">
    <source>
        <dbReference type="Pfam" id="PF00933"/>
    </source>
</evidence>
<keyword evidence="4" id="KW-0378">Hydrolase</keyword>
<dbReference type="Pfam" id="PF00933">
    <property type="entry name" value="Glyco_hydro_3"/>
    <property type="match status" value="1"/>
</dbReference>
<comment type="similarity">
    <text evidence="2">Belongs to the glycosyl hydrolase 3 family.</text>
</comment>
<evidence type="ECO:0000256" key="3">
    <source>
        <dbReference type="ARBA" id="ARBA00012663"/>
    </source>
</evidence>
<sequence>MSIDIKSEEVVVVVTKSVERKAVIPVPEALPALEDFSMPLHTGPIEIPSSVLARVEGPSPETSIEDIAVLARDNEVDRYMARMTLEQKIGQRFITNIEGSELSEKLISLIRDEYIGGVIIYPWNIKNKRQIKKLTRGIQKTSLDNDPPLNLFISVDQEGGRVNAFGFKEMARFPAAYYWSQYDDPEFVEAAAYVINKEIAELGINMNFAPVLDLYGIPDKTVIGDRSMGRDPESIAEFGKYYVRGARKAGIIPVIKHFPGHGSSTVDSHVDLPVIDMEEQELQQKDFKPFREVIENGVDVVMTAHVIFRKIDPDYPGTLSKKILRGILRDQFGFQGVIISDGLSMGAISNNYEITDTLRLLFKAGVDLILVHSKYDIVDLKKRVIVLYEQGEITEEEIDEGVERILRLKLKSGLIPR</sequence>
<dbReference type="InterPro" id="IPR036962">
    <property type="entry name" value="Glyco_hydro_3_N_sf"/>
</dbReference>
<gene>
    <name evidence="7" type="ORF">LCGC14_1885790</name>
</gene>
<dbReference type="PANTHER" id="PTHR30480">
    <property type="entry name" value="BETA-HEXOSAMINIDASE-RELATED"/>
    <property type="match status" value="1"/>
</dbReference>
<dbReference type="GO" id="GO:0005975">
    <property type="term" value="P:carbohydrate metabolic process"/>
    <property type="evidence" value="ECO:0007669"/>
    <property type="project" value="InterPro"/>
</dbReference>
<dbReference type="NCBIfam" id="NF003740">
    <property type="entry name" value="PRK05337.1"/>
    <property type="match status" value="1"/>
</dbReference>
<comment type="catalytic activity">
    <reaction evidence="1">
        <text>Hydrolysis of terminal non-reducing N-acetyl-D-hexosamine residues in N-acetyl-beta-D-hexosaminides.</text>
        <dbReference type="EC" id="3.2.1.52"/>
    </reaction>
</comment>
<dbReference type="PROSITE" id="PS00775">
    <property type="entry name" value="GLYCOSYL_HYDROL_F3"/>
    <property type="match status" value="1"/>
</dbReference>
<evidence type="ECO:0000256" key="2">
    <source>
        <dbReference type="ARBA" id="ARBA00005336"/>
    </source>
</evidence>
<accession>A0A0F9G0Y5</accession>
<reference evidence="7" key="1">
    <citation type="journal article" date="2015" name="Nature">
        <title>Complex archaea that bridge the gap between prokaryotes and eukaryotes.</title>
        <authorList>
            <person name="Spang A."/>
            <person name="Saw J.H."/>
            <person name="Jorgensen S.L."/>
            <person name="Zaremba-Niedzwiedzka K."/>
            <person name="Martijn J."/>
            <person name="Lind A.E."/>
            <person name="van Eijk R."/>
            <person name="Schleper C."/>
            <person name="Guy L."/>
            <person name="Ettema T.J."/>
        </authorList>
    </citation>
    <scope>NUCLEOTIDE SEQUENCE</scope>
</reference>
<organism evidence="7">
    <name type="scientific">marine sediment metagenome</name>
    <dbReference type="NCBI Taxonomy" id="412755"/>
    <lineage>
        <taxon>unclassified sequences</taxon>
        <taxon>metagenomes</taxon>
        <taxon>ecological metagenomes</taxon>
    </lineage>
</organism>